<dbReference type="EMBL" id="OV651822">
    <property type="protein sequence ID" value="CAH1100577.1"/>
    <property type="molecule type" value="Genomic_DNA"/>
</dbReference>
<dbReference type="PROSITE" id="PS50405">
    <property type="entry name" value="GST_CTER"/>
    <property type="match status" value="1"/>
</dbReference>
<dbReference type="Proteomes" id="UP001153636">
    <property type="component" value="Chromosome 10"/>
</dbReference>
<dbReference type="InterPro" id="IPR036249">
    <property type="entry name" value="Thioredoxin-like_sf"/>
</dbReference>
<dbReference type="InterPro" id="IPR004046">
    <property type="entry name" value="GST_C"/>
</dbReference>
<protein>
    <recommendedName>
        <fullName evidence="2">glutathione transferase</fullName>
        <ecNumber evidence="2">2.5.1.18</ecNumber>
    </recommendedName>
</protein>
<dbReference type="Pfam" id="PF14497">
    <property type="entry name" value="GST_C_3"/>
    <property type="match status" value="1"/>
</dbReference>
<name>A0A9P0CL09_9CUCU</name>
<evidence type="ECO:0000259" key="6">
    <source>
        <dbReference type="PROSITE" id="PS50404"/>
    </source>
</evidence>
<comment type="catalytic activity">
    <reaction evidence="5">
        <text>RX + glutathione = an S-substituted glutathione + a halide anion + H(+)</text>
        <dbReference type="Rhea" id="RHEA:16437"/>
        <dbReference type="ChEBI" id="CHEBI:15378"/>
        <dbReference type="ChEBI" id="CHEBI:16042"/>
        <dbReference type="ChEBI" id="CHEBI:17792"/>
        <dbReference type="ChEBI" id="CHEBI:57925"/>
        <dbReference type="ChEBI" id="CHEBI:90779"/>
        <dbReference type="EC" id="2.5.1.18"/>
    </reaction>
</comment>
<keyword evidence="9" id="KW-1185">Reference proteome</keyword>
<dbReference type="InterPro" id="IPR004045">
    <property type="entry name" value="Glutathione_S-Trfase_N"/>
</dbReference>
<dbReference type="SFLD" id="SFLDG01205">
    <property type="entry name" value="AMPS.1"/>
    <property type="match status" value="1"/>
</dbReference>
<dbReference type="GO" id="GO:0004364">
    <property type="term" value="F:glutathione transferase activity"/>
    <property type="evidence" value="ECO:0007669"/>
    <property type="project" value="UniProtKB-EC"/>
</dbReference>
<dbReference type="Pfam" id="PF02798">
    <property type="entry name" value="GST_N"/>
    <property type="match status" value="1"/>
</dbReference>
<evidence type="ECO:0000256" key="3">
    <source>
        <dbReference type="ARBA" id="ARBA00022679"/>
    </source>
</evidence>
<feature type="domain" description="GST C-terminal" evidence="7">
    <location>
        <begin position="85"/>
        <end position="207"/>
    </location>
</feature>
<comment type="similarity">
    <text evidence="4">Belongs to the GST superfamily. Sigma family.</text>
</comment>
<dbReference type="AlphaFoldDB" id="A0A9P0CL09"/>
<organism evidence="8 9">
    <name type="scientific">Psylliodes chrysocephalus</name>
    <dbReference type="NCBI Taxonomy" id="3402493"/>
    <lineage>
        <taxon>Eukaryota</taxon>
        <taxon>Metazoa</taxon>
        <taxon>Ecdysozoa</taxon>
        <taxon>Arthropoda</taxon>
        <taxon>Hexapoda</taxon>
        <taxon>Insecta</taxon>
        <taxon>Pterygota</taxon>
        <taxon>Neoptera</taxon>
        <taxon>Endopterygota</taxon>
        <taxon>Coleoptera</taxon>
        <taxon>Polyphaga</taxon>
        <taxon>Cucujiformia</taxon>
        <taxon>Chrysomeloidea</taxon>
        <taxon>Chrysomelidae</taxon>
        <taxon>Galerucinae</taxon>
        <taxon>Alticini</taxon>
        <taxon>Psylliodes</taxon>
    </lineage>
</organism>
<proteinExistence type="inferred from homology"/>
<dbReference type="PROSITE" id="PS50404">
    <property type="entry name" value="GST_NTER"/>
    <property type="match status" value="1"/>
</dbReference>
<dbReference type="InterPro" id="IPR010987">
    <property type="entry name" value="Glutathione-S-Trfase_C-like"/>
</dbReference>
<dbReference type="InterPro" id="IPR040079">
    <property type="entry name" value="Glutathione_S-Trfase"/>
</dbReference>
<comment type="subunit">
    <text evidence="1">Homodimer.</text>
</comment>
<dbReference type="SUPFAM" id="SSF52833">
    <property type="entry name" value="Thioredoxin-like"/>
    <property type="match status" value="1"/>
</dbReference>
<feature type="domain" description="GST N-terminal" evidence="6">
    <location>
        <begin position="3"/>
        <end position="83"/>
    </location>
</feature>
<keyword evidence="3" id="KW-0808">Transferase</keyword>
<dbReference type="PANTHER" id="PTHR11571">
    <property type="entry name" value="GLUTATHIONE S-TRANSFERASE"/>
    <property type="match status" value="1"/>
</dbReference>
<dbReference type="CDD" id="cd03039">
    <property type="entry name" value="GST_N_Sigma_like"/>
    <property type="match status" value="1"/>
</dbReference>
<dbReference type="CDD" id="cd03192">
    <property type="entry name" value="GST_C_Sigma_like"/>
    <property type="match status" value="1"/>
</dbReference>
<dbReference type="SFLD" id="SFLDS00019">
    <property type="entry name" value="Glutathione_Transferase_(cytos"/>
    <property type="match status" value="1"/>
</dbReference>
<dbReference type="InterPro" id="IPR036282">
    <property type="entry name" value="Glutathione-S-Trfase_C_sf"/>
</dbReference>
<dbReference type="FunFam" id="1.20.1050.10:FF:000030">
    <property type="entry name" value="Glutathione S-transferase S1"/>
    <property type="match status" value="1"/>
</dbReference>
<evidence type="ECO:0000256" key="5">
    <source>
        <dbReference type="ARBA" id="ARBA00047960"/>
    </source>
</evidence>
<dbReference type="Gene3D" id="1.20.1050.10">
    <property type="match status" value="1"/>
</dbReference>
<evidence type="ECO:0000313" key="8">
    <source>
        <dbReference type="EMBL" id="CAH1100577.1"/>
    </source>
</evidence>
<accession>A0A9P0CL09</accession>
<gene>
    <name evidence="8" type="ORF">PSYICH_LOCUS2225</name>
</gene>
<dbReference type="EC" id="2.5.1.18" evidence="2"/>
<dbReference type="SUPFAM" id="SSF47616">
    <property type="entry name" value="GST C-terminal domain-like"/>
    <property type="match status" value="1"/>
</dbReference>
<evidence type="ECO:0000256" key="1">
    <source>
        <dbReference type="ARBA" id="ARBA00011738"/>
    </source>
</evidence>
<dbReference type="InterPro" id="IPR050213">
    <property type="entry name" value="GST_superfamily"/>
</dbReference>
<sequence>MAAAYKLTYFNSTALGEAIRFILSYGKIEFEDNRLAYDDNWPSVKPTLPLPYGQLPILEHDGKIAYQSLAICRYAAKQAKLVGSNDWEDLEIDAAADTINDLRMKIGQYHYEKDPKVKEQKKSPLFEETLPFYIEKFEKQIEKNNGYFALGKLTWADLYFVSLLKYLNYMLGKELTDGAPGLRGINEKVCALPQIKAYLDKRPQTRC</sequence>
<dbReference type="Gene3D" id="3.40.30.10">
    <property type="entry name" value="Glutaredoxin"/>
    <property type="match status" value="1"/>
</dbReference>
<dbReference type="SFLD" id="SFLDG00363">
    <property type="entry name" value="AMPS_(cytGST):_Alpha-__Mu-__Pi"/>
    <property type="match status" value="1"/>
</dbReference>
<dbReference type="GO" id="GO:0006749">
    <property type="term" value="P:glutathione metabolic process"/>
    <property type="evidence" value="ECO:0007669"/>
    <property type="project" value="TreeGrafter"/>
</dbReference>
<evidence type="ECO:0000313" key="9">
    <source>
        <dbReference type="Proteomes" id="UP001153636"/>
    </source>
</evidence>
<dbReference type="OrthoDB" id="414243at2759"/>
<evidence type="ECO:0000256" key="2">
    <source>
        <dbReference type="ARBA" id="ARBA00012452"/>
    </source>
</evidence>
<evidence type="ECO:0000256" key="4">
    <source>
        <dbReference type="ARBA" id="ARBA00038317"/>
    </source>
</evidence>
<reference evidence="8" key="1">
    <citation type="submission" date="2022-01" db="EMBL/GenBank/DDBJ databases">
        <authorList>
            <person name="King R."/>
        </authorList>
    </citation>
    <scope>NUCLEOTIDE SEQUENCE</scope>
</reference>
<evidence type="ECO:0000259" key="7">
    <source>
        <dbReference type="PROSITE" id="PS50405"/>
    </source>
</evidence>
<dbReference type="PANTHER" id="PTHR11571:SF224">
    <property type="entry name" value="HEMATOPOIETIC PROSTAGLANDIN D SYNTHASE"/>
    <property type="match status" value="1"/>
</dbReference>